<keyword evidence="1" id="KW-1133">Transmembrane helix</keyword>
<evidence type="ECO:0000256" key="1">
    <source>
        <dbReference type="SAM" id="Phobius"/>
    </source>
</evidence>
<dbReference type="AlphaFoldDB" id="A0AAE0XQL2"/>
<evidence type="ECO:0000313" key="2">
    <source>
        <dbReference type="EMBL" id="KAK3703896.1"/>
    </source>
</evidence>
<keyword evidence="1" id="KW-0472">Membrane</keyword>
<gene>
    <name evidence="2" type="ORF">RRG08_014103</name>
</gene>
<protein>
    <submittedName>
        <fullName evidence="2">Uncharacterized protein</fullName>
    </submittedName>
</protein>
<keyword evidence="3" id="KW-1185">Reference proteome</keyword>
<feature type="transmembrane region" description="Helical" evidence="1">
    <location>
        <begin position="12"/>
        <end position="29"/>
    </location>
</feature>
<name>A0AAE0XQL2_9GAST</name>
<organism evidence="2 3">
    <name type="scientific">Elysia crispata</name>
    <name type="common">lettuce slug</name>
    <dbReference type="NCBI Taxonomy" id="231223"/>
    <lineage>
        <taxon>Eukaryota</taxon>
        <taxon>Metazoa</taxon>
        <taxon>Spiralia</taxon>
        <taxon>Lophotrochozoa</taxon>
        <taxon>Mollusca</taxon>
        <taxon>Gastropoda</taxon>
        <taxon>Heterobranchia</taxon>
        <taxon>Euthyneura</taxon>
        <taxon>Panpulmonata</taxon>
        <taxon>Sacoglossa</taxon>
        <taxon>Placobranchoidea</taxon>
        <taxon>Plakobranchidae</taxon>
        <taxon>Elysia</taxon>
    </lineage>
</organism>
<proteinExistence type="predicted"/>
<reference evidence="2" key="1">
    <citation type="journal article" date="2023" name="G3 (Bethesda)">
        <title>A reference genome for the long-term kleptoplast-retaining sea slug Elysia crispata morphotype clarki.</title>
        <authorList>
            <person name="Eastman K.E."/>
            <person name="Pendleton A.L."/>
            <person name="Shaikh M.A."/>
            <person name="Suttiyut T."/>
            <person name="Ogas R."/>
            <person name="Tomko P."/>
            <person name="Gavelis G."/>
            <person name="Widhalm J.R."/>
            <person name="Wisecaver J.H."/>
        </authorList>
    </citation>
    <scope>NUCLEOTIDE SEQUENCE</scope>
    <source>
        <strain evidence="2">ECLA1</strain>
    </source>
</reference>
<accession>A0AAE0XQL2</accession>
<evidence type="ECO:0000313" key="3">
    <source>
        <dbReference type="Proteomes" id="UP001283361"/>
    </source>
</evidence>
<sequence>MGFSSAPCQYFAIVYARLCLIMVTTAVIVPRIKSILFSDVVNISIELSQSSESRHEKLRVRPGRRANHDFKSLFVDNNHLLQLLFLKSSRHLLYSSALRQHGSKCPLLIFLELADDVTLYSLSFYFCGDRKPYGLWHSRRNEVYLTPDGPYGRDPTFPPGYLWRHRKCPEIQVLAQTPSATGSHFTGGFLHSVKVGVFLNYSQSFGDLNEKHGHKKCDLITKSAFLFPVKIFQETET</sequence>
<dbReference type="Proteomes" id="UP001283361">
    <property type="component" value="Unassembled WGS sequence"/>
</dbReference>
<dbReference type="EMBL" id="JAWDGP010007816">
    <property type="protein sequence ID" value="KAK3703896.1"/>
    <property type="molecule type" value="Genomic_DNA"/>
</dbReference>
<comment type="caution">
    <text evidence="2">The sequence shown here is derived from an EMBL/GenBank/DDBJ whole genome shotgun (WGS) entry which is preliminary data.</text>
</comment>
<keyword evidence="1" id="KW-0812">Transmembrane</keyword>